<evidence type="ECO:0000256" key="9">
    <source>
        <dbReference type="ARBA" id="ARBA00022960"/>
    </source>
</evidence>
<dbReference type="AlphaFoldDB" id="A0A5R9G9Z9"/>
<keyword evidence="18" id="KW-1185">Reference proteome</keyword>
<dbReference type="GO" id="GO:0071555">
    <property type="term" value="P:cell wall organization"/>
    <property type="evidence" value="ECO:0007669"/>
    <property type="project" value="UniProtKB-KW"/>
</dbReference>
<dbReference type="GO" id="GO:0009002">
    <property type="term" value="F:serine-type D-Ala-D-Ala carboxypeptidase activity"/>
    <property type="evidence" value="ECO:0007669"/>
    <property type="project" value="UniProtKB-EC"/>
</dbReference>
<keyword evidence="11" id="KW-0961">Cell wall biogenesis/degradation</keyword>
<dbReference type="EMBL" id="VCIW01000003">
    <property type="protein sequence ID" value="TLS53272.1"/>
    <property type="molecule type" value="Genomic_DNA"/>
</dbReference>
<dbReference type="SMART" id="SM00936">
    <property type="entry name" value="PBP5_C"/>
    <property type="match status" value="1"/>
</dbReference>
<reference evidence="17 18" key="1">
    <citation type="submission" date="2019-05" db="EMBL/GenBank/DDBJ databases">
        <authorList>
            <person name="Narsing Rao M.P."/>
            <person name="Li W.J."/>
        </authorList>
    </citation>
    <scope>NUCLEOTIDE SEQUENCE [LARGE SCALE GENOMIC DNA]</scope>
    <source>
        <strain evidence="17 18">SYSU_K30003</strain>
    </source>
</reference>
<comment type="caution">
    <text evidence="17">The sequence shown here is derived from an EMBL/GenBank/DDBJ whole genome shotgun (WGS) entry which is preliminary data.</text>
</comment>
<dbReference type="GO" id="GO:0006508">
    <property type="term" value="P:proteolysis"/>
    <property type="evidence" value="ECO:0007669"/>
    <property type="project" value="UniProtKB-KW"/>
</dbReference>
<dbReference type="PRINTS" id="PR00725">
    <property type="entry name" value="DADACBPTASE1"/>
</dbReference>
<evidence type="ECO:0000256" key="6">
    <source>
        <dbReference type="ARBA" id="ARBA00022670"/>
    </source>
</evidence>
<evidence type="ECO:0000256" key="1">
    <source>
        <dbReference type="ARBA" id="ARBA00003217"/>
    </source>
</evidence>
<evidence type="ECO:0000256" key="10">
    <source>
        <dbReference type="ARBA" id="ARBA00022984"/>
    </source>
</evidence>
<feature type="active site" description="Proton acceptor" evidence="13">
    <location>
        <position position="65"/>
    </location>
</feature>
<evidence type="ECO:0000256" key="13">
    <source>
        <dbReference type="PIRSR" id="PIRSR618044-1"/>
    </source>
</evidence>
<dbReference type="InterPro" id="IPR018044">
    <property type="entry name" value="Peptidase_S11"/>
</dbReference>
<dbReference type="InterPro" id="IPR001967">
    <property type="entry name" value="Peptidase_S11_N"/>
</dbReference>
<evidence type="ECO:0000313" key="17">
    <source>
        <dbReference type="EMBL" id="TLS53272.1"/>
    </source>
</evidence>
<sequence length="387" mass="42641">MLVALTLGSGSAAASIGADEAESAEAPVVDLAPNARSAILMDADTGTVMFQKNVSEKLPPASITKVMTMLLIMEALDAGKIKLDDKVSTSEYAASMGGSQIFLEVGEEMTVDEMLKGIAMASGNDASVAMAEKIAGSEQQFVQMMNERAKELGMNNTNFVNVNGLPAENHYTTAEDIAIMSRELMKHEEVTKYTSVYQDYLRKDSEKPFWLVNTNKLVRFYSGADGLKTGYTSEAKFCLTATAKRNDFRVIAVVLGEPNTKTRNAEVTSMFDYAFAQYQNHTLIKDGDQIGSIKVEKGQQERIELKADHQYSVLLKKGDNTDEIRYELKYDENLKAPIAIGQPIGKIVVYKGDGVLKEYDLESPVDVPEASWWTMLKRTASKLFLIK</sequence>
<protein>
    <recommendedName>
        <fullName evidence="4">serine-type D-Ala-D-Ala carboxypeptidase</fullName>
        <ecNumber evidence="4">3.4.16.4</ecNumber>
    </recommendedName>
</protein>
<dbReference type="EC" id="3.4.16.4" evidence="4"/>
<dbReference type="InterPro" id="IPR037167">
    <property type="entry name" value="Peptidase_S11_C_sf"/>
</dbReference>
<evidence type="ECO:0000256" key="15">
    <source>
        <dbReference type="RuleBase" id="RU004016"/>
    </source>
</evidence>
<evidence type="ECO:0000256" key="4">
    <source>
        <dbReference type="ARBA" id="ARBA00012448"/>
    </source>
</evidence>
<feature type="binding site" evidence="14">
    <location>
        <position position="228"/>
    </location>
    <ligand>
        <name>substrate</name>
    </ligand>
</feature>
<accession>A0A5R9G9Z9</accession>
<dbReference type="PANTHER" id="PTHR21581:SF6">
    <property type="entry name" value="TRAFFICKING PROTEIN PARTICLE COMPLEX SUBUNIT 12"/>
    <property type="match status" value="1"/>
</dbReference>
<evidence type="ECO:0000256" key="3">
    <source>
        <dbReference type="ARBA" id="ARBA00007164"/>
    </source>
</evidence>
<dbReference type="GO" id="GO:0008360">
    <property type="term" value="P:regulation of cell shape"/>
    <property type="evidence" value="ECO:0007669"/>
    <property type="project" value="UniProtKB-KW"/>
</dbReference>
<feature type="active site" evidence="13">
    <location>
        <position position="122"/>
    </location>
</feature>
<evidence type="ECO:0000259" key="16">
    <source>
        <dbReference type="SMART" id="SM00936"/>
    </source>
</evidence>
<comment type="catalytic activity">
    <reaction evidence="12">
        <text>Preferential cleavage: (Ac)2-L-Lys-D-Ala-|-D-Ala. Also transpeptidation of peptidyl-alanyl moieties that are N-acyl substituents of D-alanine.</text>
        <dbReference type="EC" id="3.4.16.4"/>
    </reaction>
</comment>
<keyword evidence="7" id="KW-0732">Signal</keyword>
<keyword evidence="10" id="KW-0573">Peptidoglycan synthesis</keyword>
<dbReference type="InterPro" id="IPR012907">
    <property type="entry name" value="Peptidase_S11_C"/>
</dbReference>
<keyword evidence="5 17" id="KW-0121">Carboxypeptidase</keyword>
<dbReference type="OrthoDB" id="9791132at2"/>
<dbReference type="Pfam" id="PF07943">
    <property type="entry name" value="PBP5_C"/>
    <property type="match status" value="1"/>
</dbReference>
<dbReference type="GO" id="GO:0009252">
    <property type="term" value="P:peptidoglycan biosynthetic process"/>
    <property type="evidence" value="ECO:0007669"/>
    <property type="project" value="UniProtKB-UniPathway"/>
</dbReference>
<comment type="function">
    <text evidence="1">Removes C-terminal D-alanyl residues from sugar-peptide cell wall precursors.</text>
</comment>
<evidence type="ECO:0000256" key="2">
    <source>
        <dbReference type="ARBA" id="ARBA00004752"/>
    </source>
</evidence>
<dbReference type="InterPro" id="IPR015956">
    <property type="entry name" value="Peniciliin-bd_prot_C_sf"/>
</dbReference>
<keyword evidence="9" id="KW-0133">Cell shape</keyword>
<dbReference type="Pfam" id="PF00768">
    <property type="entry name" value="Peptidase_S11"/>
    <property type="match status" value="1"/>
</dbReference>
<organism evidence="17 18">
    <name type="scientific">Paenibacillus antri</name>
    <dbReference type="NCBI Taxonomy" id="2582848"/>
    <lineage>
        <taxon>Bacteria</taxon>
        <taxon>Bacillati</taxon>
        <taxon>Bacillota</taxon>
        <taxon>Bacilli</taxon>
        <taxon>Bacillales</taxon>
        <taxon>Paenibacillaceae</taxon>
        <taxon>Paenibacillus</taxon>
    </lineage>
</organism>
<keyword evidence="8" id="KW-0378">Hydrolase</keyword>
<gene>
    <name evidence="17" type="ORF">FE782_06595</name>
</gene>
<feature type="active site" description="Acyl-ester intermediate" evidence="13">
    <location>
        <position position="62"/>
    </location>
</feature>
<dbReference type="UniPathway" id="UPA00219"/>
<feature type="domain" description="Peptidase S11 D-Ala-D-Ala carboxypeptidase A C-terminal" evidence="16">
    <location>
        <begin position="278"/>
        <end position="369"/>
    </location>
</feature>
<keyword evidence="6" id="KW-0645">Protease</keyword>
<evidence type="ECO:0000313" key="18">
    <source>
        <dbReference type="Proteomes" id="UP000309676"/>
    </source>
</evidence>
<dbReference type="Proteomes" id="UP000309676">
    <property type="component" value="Unassembled WGS sequence"/>
</dbReference>
<evidence type="ECO:0000256" key="5">
    <source>
        <dbReference type="ARBA" id="ARBA00022645"/>
    </source>
</evidence>
<proteinExistence type="inferred from homology"/>
<evidence type="ECO:0000256" key="7">
    <source>
        <dbReference type="ARBA" id="ARBA00022729"/>
    </source>
</evidence>
<comment type="similarity">
    <text evidence="3 15">Belongs to the peptidase S11 family.</text>
</comment>
<dbReference type="SUPFAM" id="SSF56601">
    <property type="entry name" value="beta-lactamase/transpeptidase-like"/>
    <property type="match status" value="1"/>
</dbReference>
<dbReference type="SUPFAM" id="SSF69189">
    <property type="entry name" value="Penicillin-binding protein associated domain"/>
    <property type="match status" value="1"/>
</dbReference>
<evidence type="ECO:0000256" key="12">
    <source>
        <dbReference type="ARBA" id="ARBA00034000"/>
    </source>
</evidence>
<dbReference type="RefSeq" id="WP_138193512.1">
    <property type="nucleotide sequence ID" value="NZ_VCIW01000003.1"/>
</dbReference>
<dbReference type="InterPro" id="IPR012338">
    <property type="entry name" value="Beta-lactam/transpept-like"/>
</dbReference>
<name>A0A5R9G9Z9_9BACL</name>
<dbReference type="PANTHER" id="PTHR21581">
    <property type="entry name" value="D-ALANYL-D-ALANINE CARBOXYPEPTIDASE"/>
    <property type="match status" value="1"/>
</dbReference>
<dbReference type="Gene3D" id="2.60.410.10">
    <property type="entry name" value="D-Ala-D-Ala carboxypeptidase, C-terminal domain"/>
    <property type="match status" value="1"/>
</dbReference>
<evidence type="ECO:0000256" key="11">
    <source>
        <dbReference type="ARBA" id="ARBA00023316"/>
    </source>
</evidence>
<evidence type="ECO:0000256" key="8">
    <source>
        <dbReference type="ARBA" id="ARBA00022801"/>
    </source>
</evidence>
<comment type="pathway">
    <text evidence="2">Cell wall biogenesis; peptidoglycan biosynthesis.</text>
</comment>
<evidence type="ECO:0000256" key="14">
    <source>
        <dbReference type="PIRSR" id="PIRSR618044-2"/>
    </source>
</evidence>
<dbReference type="Gene3D" id="3.40.710.10">
    <property type="entry name" value="DD-peptidase/beta-lactamase superfamily"/>
    <property type="match status" value="1"/>
</dbReference>